<keyword evidence="2" id="KW-1185">Reference proteome</keyword>
<organism evidence="1 2">
    <name type="scientific">Synaphobranchus kaupii</name>
    <name type="common">Kaup's arrowtooth eel</name>
    <dbReference type="NCBI Taxonomy" id="118154"/>
    <lineage>
        <taxon>Eukaryota</taxon>
        <taxon>Metazoa</taxon>
        <taxon>Chordata</taxon>
        <taxon>Craniata</taxon>
        <taxon>Vertebrata</taxon>
        <taxon>Euteleostomi</taxon>
        <taxon>Actinopterygii</taxon>
        <taxon>Neopterygii</taxon>
        <taxon>Teleostei</taxon>
        <taxon>Anguilliformes</taxon>
        <taxon>Synaphobranchidae</taxon>
        <taxon>Synaphobranchus</taxon>
    </lineage>
</organism>
<name>A0A9Q1G0G5_SYNKA</name>
<proteinExistence type="predicted"/>
<evidence type="ECO:0000313" key="2">
    <source>
        <dbReference type="Proteomes" id="UP001152622"/>
    </source>
</evidence>
<accession>A0A9Q1G0G5</accession>
<comment type="caution">
    <text evidence="1">The sequence shown here is derived from an EMBL/GenBank/DDBJ whole genome shotgun (WGS) entry which is preliminary data.</text>
</comment>
<sequence length="69" mass="7684">MGDVSSKVSGELKGDPIDWCGCHLKAWLVLRLPKRDRVCHATGRDTQNRVVSRYAKRYRRSSVLGPGGS</sequence>
<dbReference type="EMBL" id="JAINUF010000003">
    <property type="protein sequence ID" value="KAJ8371051.1"/>
    <property type="molecule type" value="Genomic_DNA"/>
</dbReference>
<protein>
    <submittedName>
        <fullName evidence="1">Uncharacterized protein</fullName>
    </submittedName>
</protein>
<dbReference type="Proteomes" id="UP001152622">
    <property type="component" value="Chromosome 3"/>
</dbReference>
<gene>
    <name evidence="1" type="ORF">SKAU_G00110790</name>
</gene>
<dbReference type="AlphaFoldDB" id="A0A9Q1G0G5"/>
<reference evidence="1" key="1">
    <citation type="journal article" date="2023" name="Science">
        <title>Genome structures resolve the early diversification of teleost fishes.</title>
        <authorList>
            <person name="Parey E."/>
            <person name="Louis A."/>
            <person name="Montfort J."/>
            <person name="Bouchez O."/>
            <person name="Roques C."/>
            <person name="Iampietro C."/>
            <person name="Lluch J."/>
            <person name="Castinel A."/>
            <person name="Donnadieu C."/>
            <person name="Desvignes T."/>
            <person name="Floi Bucao C."/>
            <person name="Jouanno E."/>
            <person name="Wen M."/>
            <person name="Mejri S."/>
            <person name="Dirks R."/>
            <person name="Jansen H."/>
            <person name="Henkel C."/>
            <person name="Chen W.J."/>
            <person name="Zahm M."/>
            <person name="Cabau C."/>
            <person name="Klopp C."/>
            <person name="Thompson A.W."/>
            <person name="Robinson-Rechavi M."/>
            <person name="Braasch I."/>
            <person name="Lecointre G."/>
            <person name="Bobe J."/>
            <person name="Postlethwait J.H."/>
            <person name="Berthelot C."/>
            <person name="Roest Crollius H."/>
            <person name="Guiguen Y."/>
        </authorList>
    </citation>
    <scope>NUCLEOTIDE SEQUENCE</scope>
    <source>
        <strain evidence="1">WJC10195</strain>
    </source>
</reference>
<evidence type="ECO:0000313" key="1">
    <source>
        <dbReference type="EMBL" id="KAJ8371051.1"/>
    </source>
</evidence>